<proteinExistence type="predicted"/>
<dbReference type="EMBL" id="SMBK01000013">
    <property type="protein sequence ID" value="TCU34157.1"/>
    <property type="molecule type" value="Genomic_DNA"/>
</dbReference>
<comment type="caution">
    <text evidence="1">The sequence shown here is derived from an EMBL/GenBank/DDBJ whole genome shotgun (WGS) entry which is preliminary data.</text>
</comment>
<protein>
    <submittedName>
        <fullName evidence="1">Uncharacterized protein</fullName>
    </submittedName>
</protein>
<dbReference type="RefSeq" id="WP_132552915.1">
    <property type="nucleotide sequence ID" value="NZ_SMBK01000013.1"/>
</dbReference>
<reference evidence="1 2" key="1">
    <citation type="submission" date="2019-03" db="EMBL/GenBank/DDBJ databases">
        <title>Genomic Encyclopedia of Type Strains, Phase IV (KMG-V): Genome sequencing to study the core and pangenomes of soil and plant-associated prokaryotes.</title>
        <authorList>
            <person name="Whitman W."/>
        </authorList>
    </citation>
    <scope>NUCLEOTIDE SEQUENCE [LARGE SCALE GENOMIC DNA]</scope>
    <source>
        <strain evidence="1 2">IE4868</strain>
    </source>
</reference>
<gene>
    <name evidence="1" type="ORF">EV129_113142</name>
</gene>
<name>A0A4R3RI86_9HYPH</name>
<evidence type="ECO:0000313" key="1">
    <source>
        <dbReference type="EMBL" id="TCU34157.1"/>
    </source>
</evidence>
<dbReference type="AlphaFoldDB" id="A0A4R3RI86"/>
<dbReference type="Proteomes" id="UP000295507">
    <property type="component" value="Unassembled WGS sequence"/>
</dbReference>
<organism evidence="1 2">
    <name type="scientific">Rhizobium azibense</name>
    <dbReference type="NCBI Taxonomy" id="1136135"/>
    <lineage>
        <taxon>Bacteria</taxon>
        <taxon>Pseudomonadati</taxon>
        <taxon>Pseudomonadota</taxon>
        <taxon>Alphaproteobacteria</taxon>
        <taxon>Hyphomicrobiales</taxon>
        <taxon>Rhizobiaceae</taxon>
        <taxon>Rhizobium/Agrobacterium group</taxon>
        <taxon>Rhizobium</taxon>
    </lineage>
</organism>
<accession>A0A4R3RI86</accession>
<sequence>MRDKFLNGGAFARSARGSGNNTATAGGAGDATEVNGAYQSRMSDNGIALSAKLIVSFTATLAAGATLTFAGNFQDALTSGGSGVADFGDAVAATVVATGGAGGSTETGTFEIDVDLSGAREYIRAQITPNLSAGATDTCAWHMDYVFFGDHRQPITKSAVNIGSADDI</sequence>
<evidence type="ECO:0000313" key="2">
    <source>
        <dbReference type="Proteomes" id="UP000295507"/>
    </source>
</evidence>